<keyword evidence="5" id="KW-1185">Reference proteome</keyword>
<keyword evidence="1" id="KW-0812">Transmembrane</keyword>
<name>A0A517N336_9BACT</name>
<evidence type="ECO:0000256" key="1">
    <source>
        <dbReference type="SAM" id="Phobius"/>
    </source>
</evidence>
<evidence type="ECO:0000256" key="2">
    <source>
        <dbReference type="SAM" id="SignalP"/>
    </source>
</evidence>
<evidence type="ECO:0000313" key="4">
    <source>
        <dbReference type="EMBL" id="QDT01551.1"/>
    </source>
</evidence>
<proteinExistence type="predicted"/>
<accession>A0A517N336</accession>
<feature type="transmembrane region" description="Helical" evidence="1">
    <location>
        <begin position="264"/>
        <end position="283"/>
    </location>
</feature>
<gene>
    <name evidence="4" type="ORF">HG15A2_48980</name>
</gene>
<keyword evidence="2" id="KW-0732">Signal</keyword>
<feature type="signal peptide" evidence="2">
    <location>
        <begin position="1"/>
        <end position="31"/>
    </location>
</feature>
<dbReference type="Proteomes" id="UP000319852">
    <property type="component" value="Chromosome"/>
</dbReference>
<feature type="chain" id="PRO_5021893249" description="Ice-binding protein C-terminal domain-containing protein" evidence="2">
    <location>
        <begin position="32"/>
        <end position="288"/>
    </location>
</feature>
<keyword evidence="1" id="KW-0472">Membrane</keyword>
<organism evidence="4 5">
    <name type="scientific">Adhaeretor mobilis</name>
    <dbReference type="NCBI Taxonomy" id="1930276"/>
    <lineage>
        <taxon>Bacteria</taxon>
        <taxon>Pseudomonadati</taxon>
        <taxon>Planctomycetota</taxon>
        <taxon>Planctomycetia</taxon>
        <taxon>Pirellulales</taxon>
        <taxon>Lacipirellulaceae</taxon>
        <taxon>Adhaeretor</taxon>
    </lineage>
</organism>
<reference evidence="4 5" key="1">
    <citation type="submission" date="2019-02" db="EMBL/GenBank/DDBJ databases">
        <title>Deep-cultivation of Planctomycetes and their phenomic and genomic characterization uncovers novel biology.</title>
        <authorList>
            <person name="Wiegand S."/>
            <person name="Jogler M."/>
            <person name="Boedeker C."/>
            <person name="Pinto D."/>
            <person name="Vollmers J."/>
            <person name="Rivas-Marin E."/>
            <person name="Kohn T."/>
            <person name="Peeters S.H."/>
            <person name="Heuer A."/>
            <person name="Rast P."/>
            <person name="Oberbeckmann S."/>
            <person name="Bunk B."/>
            <person name="Jeske O."/>
            <person name="Meyerdierks A."/>
            <person name="Storesund J.E."/>
            <person name="Kallscheuer N."/>
            <person name="Luecker S."/>
            <person name="Lage O.M."/>
            <person name="Pohl T."/>
            <person name="Merkel B.J."/>
            <person name="Hornburger P."/>
            <person name="Mueller R.-W."/>
            <person name="Bruemmer F."/>
            <person name="Labrenz M."/>
            <person name="Spormann A.M."/>
            <person name="Op den Camp H."/>
            <person name="Overmann J."/>
            <person name="Amann R."/>
            <person name="Jetten M.S.M."/>
            <person name="Mascher T."/>
            <person name="Medema M.H."/>
            <person name="Devos D.P."/>
            <person name="Kaster A.-K."/>
            <person name="Ovreas L."/>
            <person name="Rohde M."/>
            <person name="Galperin M.Y."/>
            <person name="Jogler C."/>
        </authorList>
    </citation>
    <scope>NUCLEOTIDE SEQUENCE [LARGE SCALE GENOMIC DNA]</scope>
    <source>
        <strain evidence="4 5">HG15A2</strain>
    </source>
</reference>
<keyword evidence="1" id="KW-1133">Transmembrane helix</keyword>
<dbReference type="KEGG" id="amob:HG15A2_48980"/>
<dbReference type="EMBL" id="CP036263">
    <property type="protein sequence ID" value="QDT01551.1"/>
    <property type="molecule type" value="Genomic_DNA"/>
</dbReference>
<dbReference type="Pfam" id="PF07589">
    <property type="entry name" value="PEP-CTERM"/>
    <property type="match status" value="1"/>
</dbReference>
<sequence precursor="true">MIHFPMPLRAGLLRSGLFCLLVALTPCLAAAQNSPFLQFDTEIISFELTGAGTVPLGEAGGDLLVGVSLSKKGYDYYQSRSNNAASSAIPPDDIDPYDEDGKTFPLFSTIDFGGFDLTFTDNDPVAGFGSSVAVSADGRAVANTTTGGKLELEQPASFVFDKNEPDFNMLKAAGPPRRKYRGHVTVLKIAFGGGGGGGGDIDLAADGMALDLLPGTDTYTSLANGDIEHTVGITADLNLTYNGNSFQISGMTGTMVERGQIANAIVPEPATAVLAALAGFALVGRRRK</sequence>
<dbReference type="RefSeq" id="WP_145063752.1">
    <property type="nucleotide sequence ID" value="NZ_CP036263.1"/>
</dbReference>
<evidence type="ECO:0000259" key="3">
    <source>
        <dbReference type="Pfam" id="PF07589"/>
    </source>
</evidence>
<feature type="domain" description="Ice-binding protein C-terminal" evidence="3">
    <location>
        <begin position="266"/>
        <end position="287"/>
    </location>
</feature>
<dbReference type="InterPro" id="IPR013424">
    <property type="entry name" value="Ice-binding_C"/>
</dbReference>
<evidence type="ECO:0000313" key="5">
    <source>
        <dbReference type="Proteomes" id="UP000319852"/>
    </source>
</evidence>
<dbReference type="AlphaFoldDB" id="A0A517N336"/>
<protein>
    <recommendedName>
        <fullName evidence="3">Ice-binding protein C-terminal domain-containing protein</fullName>
    </recommendedName>
</protein>